<evidence type="ECO:0000313" key="1">
    <source>
        <dbReference type="EMBL" id="WRT67453.1"/>
    </source>
</evidence>
<protein>
    <submittedName>
        <fullName evidence="1">Uncharacterized protein</fullName>
    </submittedName>
</protein>
<dbReference type="GeneID" id="87956555"/>
<accession>A0ABZ1D0V8</accession>
<evidence type="ECO:0000313" key="2">
    <source>
        <dbReference type="Proteomes" id="UP001329825"/>
    </source>
</evidence>
<dbReference type="RefSeq" id="XP_062792193.1">
    <property type="nucleotide sequence ID" value="XM_062936142.1"/>
</dbReference>
<proteinExistence type="predicted"/>
<gene>
    <name evidence="1" type="ORF">IL334_004424</name>
</gene>
<keyword evidence="2" id="KW-1185">Reference proteome</keyword>
<name>A0ABZ1D0V8_9TREE</name>
<dbReference type="EMBL" id="CP141885">
    <property type="protein sequence ID" value="WRT67453.1"/>
    <property type="molecule type" value="Genomic_DNA"/>
</dbReference>
<dbReference type="Proteomes" id="UP001329825">
    <property type="component" value="Chromosome 5"/>
</dbReference>
<sequence length="137" mass="15156">MAWRLYCPRISAIPVSKTSAPISQSIISRPNQAELFVIVTTHISNIQTRHNGACHSKRAHPSQPQRHAPTVIVIDRPPVVISGTPRRRGTGRVMFHDPTLCTPTRTTIVTSTRASKKPSDIVRSPGWQGCSRYLNLA</sequence>
<organism evidence="1 2">
    <name type="scientific">Kwoniella shivajii</name>
    <dbReference type="NCBI Taxonomy" id="564305"/>
    <lineage>
        <taxon>Eukaryota</taxon>
        <taxon>Fungi</taxon>
        <taxon>Dikarya</taxon>
        <taxon>Basidiomycota</taxon>
        <taxon>Agaricomycotina</taxon>
        <taxon>Tremellomycetes</taxon>
        <taxon>Tremellales</taxon>
        <taxon>Cryptococcaceae</taxon>
        <taxon>Kwoniella</taxon>
    </lineage>
</organism>
<reference evidence="1 2" key="1">
    <citation type="submission" date="2024-01" db="EMBL/GenBank/DDBJ databases">
        <title>Comparative genomics of Cryptococcus and Kwoniella reveals pathogenesis evolution and contrasting modes of karyotype evolution via chromosome fusion or intercentromeric recombination.</title>
        <authorList>
            <person name="Coelho M.A."/>
            <person name="David-Palma M."/>
            <person name="Shea T."/>
            <person name="Bowers K."/>
            <person name="McGinley-Smith S."/>
            <person name="Mohammad A.W."/>
            <person name="Gnirke A."/>
            <person name="Yurkov A.M."/>
            <person name="Nowrousian M."/>
            <person name="Sun S."/>
            <person name="Cuomo C.A."/>
            <person name="Heitman J."/>
        </authorList>
    </citation>
    <scope>NUCLEOTIDE SEQUENCE [LARGE SCALE GENOMIC DNA]</scope>
    <source>
        <strain evidence="1">CBS 11374</strain>
    </source>
</reference>